<feature type="compositionally biased region" description="Low complexity" evidence="1">
    <location>
        <begin position="9"/>
        <end position="31"/>
    </location>
</feature>
<protein>
    <recommendedName>
        <fullName evidence="3">Carrier domain-containing protein</fullName>
    </recommendedName>
</protein>
<dbReference type="PANTHER" id="PTHR43300">
    <property type="entry name" value="ACETYLTRANSFERASE"/>
    <property type="match status" value="1"/>
</dbReference>
<dbReference type="Gene3D" id="2.160.10.10">
    <property type="entry name" value="Hexapeptide repeat proteins"/>
    <property type="match status" value="2"/>
</dbReference>
<proteinExistence type="predicted"/>
<dbReference type="Gene3D" id="1.10.1200.10">
    <property type="entry name" value="ACP-like"/>
    <property type="match status" value="1"/>
</dbReference>
<feature type="region of interest" description="Disordered" evidence="1">
    <location>
        <begin position="106"/>
        <end position="135"/>
    </location>
</feature>
<accession>A0ABP8RNS0</accession>
<evidence type="ECO:0000256" key="1">
    <source>
        <dbReference type="SAM" id="MobiDB-lite"/>
    </source>
</evidence>
<name>A0ABP8RNS0_9PSEU</name>
<feature type="transmembrane region" description="Helical" evidence="2">
    <location>
        <begin position="431"/>
        <end position="458"/>
    </location>
</feature>
<dbReference type="RefSeq" id="WP_345415210.1">
    <property type="nucleotide sequence ID" value="NZ_BAABGT010000027.1"/>
</dbReference>
<dbReference type="InterPro" id="IPR009081">
    <property type="entry name" value="PP-bd_ACP"/>
</dbReference>
<evidence type="ECO:0000256" key="2">
    <source>
        <dbReference type="SAM" id="Phobius"/>
    </source>
</evidence>
<evidence type="ECO:0000313" key="5">
    <source>
        <dbReference type="Proteomes" id="UP001501598"/>
    </source>
</evidence>
<keyword evidence="2" id="KW-1133">Transmembrane helix</keyword>
<dbReference type="PROSITE" id="PS50075">
    <property type="entry name" value="CARRIER"/>
    <property type="match status" value="1"/>
</dbReference>
<dbReference type="InterPro" id="IPR012728">
    <property type="entry name" value="Pls/PosA_C"/>
</dbReference>
<dbReference type="Pfam" id="PF00550">
    <property type="entry name" value="PP-binding"/>
    <property type="match status" value="1"/>
</dbReference>
<feature type="transmembrane region" description="Helical" evidence="2">
    <location>
        <begin position="143"/>
        <end position="169"/>
    </location>
</feature>
<gene>
    <name evidence="4" type="ORF">GCM10023175_20900</name>
</gene>
<evidence type="ECO:0000313" key="4">
    <source>
        <dbReference type="EMBL" id="GAA4543735.1"/>
    </source>
</evidence>
<evidence type="ECO:0000259" key="3">
    <source>
        <dbReference type="PROSITE" id="PS50075"/>
    </source>
</evidence>
<dbReference type="NCBIfam" id="TIGR02353">
    <property type="entry name" value="NRPS_term_dom"/>
    <property type="match status" value="1"/>
</dbReference>
<dbReference type="InterPro" id="IPR011004">
    <property type="entry name" value="Trimer_LpxA-like_sf"/>
</dbReference>
<feature type="region of interest" description="Disordered" evidence="1">
    <location>
        <begin position="1"/>
        <end position="31"/>
    </location>
</feature>
<dbReference type="EMBL" id="BAABGT010000027">
    <property type="protein sequence ID" value="GAA4543735.1"/>
    <property type="molecule type" value="Genomic_DNA"/>
</dbReference>
<comment type="caution">
    <text evidence="4">The sequence shown here is derived from an EMBL/GenBank/DDBJ whole genome shotgun (WGS) entry which is preliminary data.</text>
</comment>
<reference evidence="5" key="1">
    <citation type="journal article" date="2019" name="Int. J. Syst. Evol. Microbiol.">
        <title>The Global Catalogue of Microorganisms (GCM) 10K type strain sequencing project: providing services to taxonomists for standard genome sequencing and annotation.</title>
        <authorList>
            <consortium name="The Broad Institute Genomics Platform"/>
            <consortium name="The Broad Institute Genome Sequencing Center for Infectious Disease"/>
            <person name="Wu L."/>
            <person name="Ma J."/>
        </authorList>
    </citation>
    <scope>NUCLEOTIDE SEQUENCE [LARGE SCALE GENOMIC DNA]</scope>
    <source>
        <strain evidence="5">JCM 17906</strain>
    </source>
</reference>
<dbReference type="InterPro" id="IPR001451">
    <property type="entry name" value="Hexapep"/>
</dbReference>
<feature type="compositionally biased region" description="Low complexity" evidence="1">
    <location>
        <begin position="121"/>
        <end position="134"/>
    </location>
</feature>
<feature type="transmembrane region" description="Helical" evidence="2">
    <location>
        <begin position="679"/>
        <end position="702"/>
    </location>
</feature>
<feature type="transmembrane region" description="Helical" evidence="2">
    <location>
        <begin position="189"/>
        <end position="210"/>
    </location>
</feature>
<dbReference type="InterPro" id="IPR050179">
    <property type="entry name" value="Trans_hexapeptide_repeat"/>
</dbReference>
<feature type="transmembrane region" description="Helical" evidence="2">
    <location>
        <begin position="651"/>
        <end position="673"/>
    </location>
</feature>
<feature type="domain" description="Carrier" evidence="3">
    <location>
        <begin position="31"/>
        <end position="108"/>
    </location>
</feature>
<sequence>MTGASVDLGTPGTTSTPSITDTATTTTPIREPTDSVVAELAAVLAGVLGVDRVAADAHFFDDLGADSMTLARFCAKVRKDPRLPAVAMRDVYDNPTLGALALALTPSPASEEPRAETRTGAPSTETTEPLAAETEPSRRAGCFGYVLCGAAQLALFLGYIYGFALVSTLGYEFVVAEGTTVVVLYERALVFGAGLFVVTSVLPIALKWVLVGRWRPREIRLWSLDYLRFWLVRTLVRANPLLLLVGGRAHTSAASPLTNLYLRALGARIGRGATLYTRSLPVCTDLIEIGEGAVVRKDAQLSGYRARGGVLEIGPVTIGRDALVGEAAVLDIHTGIGDGAVLGHASALQSGQSVPAGETWHGVPAERGGTAPARPSARCGPARRVRYGLYQLLLILGVYMPLTVGGIGILLDELPRAAFLDVTPHAFTTWQYYVEALAVAALAIGLLVVPGLLLVAVLPRLLNLGLRADRDYPLYGFRYGLHRTIGRLTNVPFFTMLFGDSSYIVGYLRWIGYDLDRAEQTGSNFGTVVRHETPFHVSVGRGTMVADGLSLANADFSATGFRISRTTIGARCFLGNVIAYPTHSRVGDDCLLATKVLVPTDGPVRTGTGLLGAPSFPIPRTVERDVRLNGHSGRTRARLLRRKNRHNLRSMGVFLTVRWLHLVGLALLALAAADLYRSGGVWTVAAEMLASLLFSLVWFTFVERAVAGFRRMRPRQVSIYDPYFWWHERFWKCAIPGVERILAGTPFKNVLSRALGVRIGRRVFDDGCMMPEHTLVSVGDEATLNAGSVVQCHSQEDGSFKSDRSAIGARATLGPGAFVHYGVQVGDGAELAAATFLMKGEEVPAAAGWEGNPARPERSPR</sequence>
<keyword evidence="2" id="KW-0812">Transmembrane</keyword>
<dbReference type="SUPFAM" id="SSF51161">
    <property type="entry name" value="Trimeric LpxA-like enzymes"/>
    <property type="match status" value="3"/>
</dbReference>
<keyword evidence="2" id="KW-0472">Membrane</keyword>
<feature type="transmembrane region" description="Helical" evidence="2">
    <location>
        <begin position="392"/>
        <end position="411"/>
    </location>
</feature>
<dbReference type="InterPro" id="IPR036736">
    <property type="entry name" value="ACP-like_sf"/>
</dbReference>
<dbReference type="Pfam" id="PF14602">
    <property type="entry name" value="Hexapep_2"/>
    <property type="match status" value="1"/>
</dbReference>
<dbReference type="SUPFAM" id="SSF47336">
    <property type="entry name" value="ACP-like"/>
    <property type="match status" value="1"/>
</dbReference>
<organism evidence="4 5">
    <name type="scientific">Pseudonocardia xishanensis</name>
    <dbReference type="NCBI Taxonomy" id="630995"/>
    <lineage>
        <taxon>Bacteria</taxon>
        <taxon>Bacillati</taxon>
        <taxon>Actinomycetota</taxon>
        <taxon>Actinomycetes</taxon>
        <taxon>Pseudonocardiales</taxon>
        <taxon>Pseudonocardiaceae</taxon>
        <taxon>Pseudonocardia</taxon>
    </lineage>
</organism>
<dbReference type="Proteomes" id="UP001501598">
    <property type="component" value="Unassembled WGS sequence"/>
</dbReference>
<keyword evidence="5" id="KW-1185">Reference proteome</keyword>